<gene>
    <name evidence="15" type="primary">LOC101639120</name>
</gene>
<evidence type="ECO:0000256" key="4">
    <source>
        <dbReference type="ARBA" id="ARBA00022729"/>
    </source>
</evidence>
<dbReference type="Pfam" id="PF07686">
    <property type="entry name" value="V-set"/>
    <property type="match status" value="1"/>
</dbReference>
<dbReference type="SUPFAM" id="SSF48726">
    <property type="entry name" value="Immunoglobulin"/>
    <property type="match status" value="1"/>
</dbReference>
<evidence type="ECO:0000256" key="8">
    <source>
        <dbReference type="ARBA" id="ARBA00023157"/>
    </source>
</evidence>
<keyword evidence="3 12" id="KW-0812">Transmembrane</keyword>
<keyword evidence="2" id="KW-1003">Cell membrane</keyword>
<dbReference type="InterPro" id="IPR013783">
    <property type="entry name" value="Ig-like_fold"/>
</dbReference>
<organism evidence="14 15">
    <name type="scientific">Echinops telfairi</name>
    <name type="common">Lesser hedgehog tenrec</name>
    <dbReference type="NCBI Taxonomy" id="9371"/>
    <lineage>
        <taxon>Eukaryota</taxon>
        <taxon>Metazoa</taxon>
        <taxon>Chordata</taxon>
        <taxon>Craniata</taxon>
        <taxon>Vertebrata</taxon>
        <taxon>Euteleostomi</taxon>
        <taxon>Mammalia</taxon>
        <taxon>Eutheria</taxon>
        <taxon>Afrotheria</taxon>
        <taxon>Tenrecidae</taxon>
        <taxon>Tenrecinae</taxon>
        <taxon>Echinops</taxon>
    </lineage>
</organism>
<keyword evidence="9" id="KW-0675">Receptor</keyword>
<accession>A0ABM0ZS11</accession>
<dbReference type="InterPro" id="IPR036179">
    <property type="entry name" value="Ig-like_dom_sf"/>
</dbReference>
<keyword evidence="5" id="KW-0391">Immunity</keyword>
<evidence type="ECO:0000256" key="9">
    <source>
        <dbReference type="ARBA" id="ARBA00023170"/>
    </source>
</evidence>
<keyword evidence="14" id="KW-1185">Reference proteome</keyword>
<evidence type="ECO:0000313" key="15">
    <source>
        <dbReference type="RefSeq" id="XP_012861734.1"/>
    </source>
</evidence>
<dbReference type="CDD" id="cd05716">
    <property type="entry name" value="IgV_pIgR_like"/>
    <property type="match status" value="1"/>
</dbReference>
<evidence type="ECO:0000256" key="12">
    <source>
        <dbReference type="SAM" id="Phobius"/>
    </source>
</evidence>
<evidence type="ECO:0000259" key="13">
    <source>
        <dbReference type="PROSITE" id="PS50835"/>
    </source>
</evidence>
<evidence type="ECO:0000256" key="11">
    <source>
        <dbReference type="ARBA" id="ARBA00043958"/>
    </source>
</evidence>
<sequence>MAYFFGFGQETYIKWWCRGEASHSCRDLIRSTRSGEKVKKNRVSLRDNQSNHTFTVTMEKLREGDAGTYWCGIDRSGADDAISVQVSIDPGLDLLMSSALSEGSGAAVLSLLSNIHFLLLVFLKVPLFLSMLGAVLWVNRPQKVREGGGGS</sequence>
<protein>
    <submittedName>
        <fullName evidence="15">CMRF35-like molecule 5</fullName>
    </submittedName>
</protein>
<evidence type="ECO:0000256" key="5">
    <source>
        <dbReference type="ARBA" id="ARBA00022859"/>
    </source>
</evidence>
<keyword evidence="10" id="KW-0393">Immunoglobulin domain</keyword>
<dbReference type="PANTHER" id="PTHR11860">
    <property type="entry name" value="POLYMERIC-IMMUNOGLOBULIN RECEPTOR"/>
    <property type="match status" value="1"/>
</dbReference>
<comment type="subcellular location">
    <subcellularLocation>
        <location evidence="1">Cell membrane</location>
        <topology evidence="1">Single-pass type I membrane protein</topology>
    </subcellularLocation>
</comment>
<dbReference type="Proteomes" id="UP000694863">
    <property type="component" value="Unplaced"/>
</dbReference>
<keyword evidence="4" id="KW-0732">Signal</keyword>
<evidence type="ECO:0000256" key="3">
    <source>
        <dbReference type="ARBA" id="ARBA00022692"/>
    </source>
</evidence>
<evidence type="ECO:0000256" key="10">
    <source>
        <dbReference type="ARBA" id="ARBA00023319"/>
    </source>
</evidence>
<dbReference type="GeneID" id="101639120"/>
<proteinExistence type="inferred from homology"/>
<evidence type="ECO:0000256" key="2">
    <source>
        <dbReference type="ARBA" id="ARBA00022475"/>
    </source>
</evidence>
<dbReference type="InterPro" id="IPR050671">
    <property type="entry name" value="CD300_family_receptors"/>
</dbReference>
<comment type="similarity">
    <text evidence="11">Belongs to the CD300 family.</text>
</comment>
<keyword evidence="8" id="KW-1015">Disulfide bond</keyword>
<dbReference type="Gene3D" id="2.60.40.10">
    <property type="entry name" value="Immunoglobulins"/>
    <property type="match status" value="1"/>
</dbReference>
<reference evidence="15" key="1">
    <citation type="submission" date="2025-08" db="UniProtKB">
        <authorList>
            <consortium name="RefSeq"/>
        </authorList>
    </citation>
    <scope>IDENTIFICATION</scope>
</reference>
<evidence type="ECO:0000256" key="1">
    <source>
        <dbReference type="ARBA" id="ARBA00004251"/>
    </source>
</evidence>
<dbReference type="PROSITE" id="PS50835">
    <property type="entry name" value="IG_LIKE"/>
    <property type="match status" value="1"/>
</dbReference>
<name>A0ABM0ZS11_ECHTE</name>
<keyword evidence="7 12" id="KW-0472">Membrane</keyword>
<dbReference type="RefSeq" id="XP_012861734.1">
    <property type="nucleotide sequence ID" value="XM_013006280.1"/>
</dbReference>
<keyword evidence="6 12" id="KW-1133">Transmembrane helix</keyword>
<dbReference type="InterPro" id="IPR007110">
    <property type="entry name" value="Ig-like_dom"/>
</dbReference>
<dbReference type="InterPro" id="IPR013106">
    <property type="entry name" value="Ig_V-set"/>
</dbReference>
<evidence type="ECO:0000313" key="14">
    <source>
        <dbReference type="Proteomes" id="UP000694863"/>
    </source>
</evidence>
<feature type="transmembrane region" description="Helical" evidence="12">
    <location>
        <begin position="115"/>
        <end position="138"/>
    </location>
</feature>
<dbReference type="PANTHER" id="PTHR11860:SF101">
    <property type="entry name" value="CMRF35-LIKE MOLECULE 1"/>
    <property type="match status" value="1"/>
</dbReference>
<evidence type="ECO:0000256" key="7">
    <source>
        <dbReference type="ARBA" id="ARBA00023136"/>
    </source>
</evidence>
<evidence type="ECO:0000256" key="6">
    <source>
        <dbReference type="ARBA" id="ARBA00022989"/>
    </source>
</evidence>
<feature type="domain" description="Ig-like" evidence="13">
    <location>
        <begin position="1"/>
        <end position="87"/>
    </location>
</feature>